<dbReference type="RefSeq" id="WP_346148163.1">
    <property type="nucleotide sequence ID" value="NZ_BAAAUA010000045.1"/>
</dbReference>
<comment type="caution">
    <text evidence="2">The sequence shown here is derived from an EMBL/GenBank/DDBJ whole genome shotgun (WGS) entry which is preliminary data.</text>
</comment>
<gene>
    <name evidence="2" type="ORF">ACFPZF_39070</name>
</gene>
<name>A0ABW0VQV6_9ACTN</name>
<proteinExistence type="predicted"/>
<organism evidence="2 3">
    <name type="scientific">Kitasatospora cinereorecta</name>
    <dbReference type="NCBI Taxonomy" id="285560"/>
    <lineage>
        <taxon>Bacteria</taxon>
        <taxon>Bacillati</taxon>
        <taxon>Actinomycetota</taxon>
        <taxon>Actinomycetes</taxon>
        <taxon>Kitasatosporales</taxon>
        <taxon>Streptomycetaceae</taxon>
        <taxon>Kitasatospora</taxon>
    </lineage>
</organism>
<reference evidence="3" key="1">
    <citation type="journal article" date="2019" name="Int. J. Syst. Evol. Microbiol.">
        <title>The Global Catalogue of Microorganisms (GCM) 10K type strain sequencing project: providing services to taxonomists for standard genome sequencing and annotation.</title>
        <authorList>
            <consortium name="The Broad Institute Genomics Platform"/>
            <consortium name="The Broad Institute Genome Sequencing Center for Infectious Disease"/>
            <person name="Wu L."/>
            <person name="Ma J."/>
        </authorList>
    </citation>
    <scope>NUCLEOTIDE SEQUENCE [LARGE SCALE GENOMIC DNA]</scope>
    <source>
        <strain evidence="3">CGMCC 4.1622</strain>
    </source>
</reference>
<feature type="region of interest" description="Disordered" evidence="1">
    <location>
        <begin position="322"/>
        <end position="348"/>
    </location>
</feature>
<evidence type="ECO:0000313" key="2">
    <source>
        <dbReference type="EMBL" id="MFC5647327.1"/>
    </source>
</evidence>
<accession>A0ABW0VQV6</accession>
<evidence type="ECO:0000256" key="1">
    <source>
        <dbReference type="SAM" id="MobiDB-lite"/>
    </source>
</evidence>
<protein>
    <submittedName>
        <fullName evidence="2">Uncharacterized protein</fullName>
    </submittedName>
</protein>
<sequence>MLLCPDPPPVILVLDPYDDPHHIRAALAGHEPHHGRITVHPTPATDSGAALALDIIAALGKPPPTTGTRTGDGERCWAMAAAWILATPITHLTVLRAHLLTTPRVAELLALRSRTGVRLHLVCHRPRPTPALQKALRAADHRLVEAAALLPDSTTDDLPHPPTRRPLEGRWLDLPALTTLRALDGPQRPCYCTPPLAAERRYHPPTMQPTTTAEVTHRLHTATAHPHLAAALATAVFTAASDTQLMTAHPRDAAIDGTTITLHDPDNLRFGCLTHPVPPWASPLLRAALHFSALANAAGRPLFSDPYQRGHPDLTALAEACRLRPPQPPTPRSKSRTRTPSAESAKPQWPISNAHYHYPWAFHEITHGCPRPPHPIRRK</sequence>
<dbReference type="Proteomes" id="UP001596066">
    <property type="component" value="Unassembled WGS sequence"/>
</dbReference>
<keyword evidence="3" id="KW-1185">Reference proteome</keyword>
<dbReference type="EMBL" id="JBHSOC010000154">
    <property type="protein sequence ID" value="MFC5647327.1"/>
    <property type="molecule type" value="Genomic_DNA"/>
</dbReference>
<evidence type="ECO:0000313" key="3">
    <source>
        <dbReference type="Proteomes" id="UP001596066"/>
    </source>
</evidence>